<feature type="transmembrane region" description="Helical" evidence="1">
    <location>
        <begin position="67"/>
        <end position="92"/>
    </location>
</feature>
<keyword evidence="1" id="KW-1133">Transmembrane helix</keyword>
<protein>
    <submittedName>
        <fullName evidence="2">Uncharacterized protein</fullName>
    </submittedName>
</protein>
<organism evidence="2">
    <name type="scientific">marine sediment metagenome</name>
    <dbReference type="NCBI Taxonomy" id="412755"/>
    <lineage>
        <taxon>unclassified sequences</taxon>
        <taxon>metagenomes</taxon>
        <taxon>ecological metagenomes</taxon>
    </lineage>
</organism>
<keyword evidence="1" id="KW-0812">Transmembrane</keyword>
<reference evidence="2" key="1">
    <citation type="journal article" date="2015" name="Nature">
        <title>Complex archaea that bridge the gap between prokaryotes and eukaryotes.</title>
        <authorList>
            <person name="Spang A."/>
            <person name="Saw J.H."/>
            <person name="Jorgensen S.L."/>
            <person name="Zaremba-Niedzwiedzka K."/>
            <person name="Martijn J."/>
            <person name="Lind A.E."/>
            <person name="van Eijk R."/>
            <person name="Schleper C."/>
            <person name="Guy L."/>
            <person name="Ettema T.J."/>
        </authorList>
    </citation>
    <scope>NUCLEOTIDE SEQUENCE</scope>
</reference>
<dbReference type="AlphaFoldDB" id="A0A0F9U844"/>
<keyword evidence="1" id="KW-0472">Membrane</keyword>
<name>A0A0F9U844_9ZZZZ</name>
<sequence length="145" mass="16563">MEGQWEPGRWAFAGVLFGMSVWACMGYLGMGWLINRRIPVWWPKHPLNQMGIWIVQHHGSALSAWAFFCRCSILAGMEAVAIVMILASLLKFEVTERVSVVIGITAMFLGAIHLLYQLRFRRGSLLPGVVMERRTDSGNWERWEP</sequence>
<gene>
    <name evidence="2" type="ORF">LCGC14_0238970</name>
</gene>
<comment type="caution">
    <text evidence="2">The sequence shown here is derived from an EMBL/GenBank/DDBJ whole genome shotgun (WGS) entry which is preliminary data.</text>
</comment>
<dbReference type="EMBL" id="LAZR01000119">
    <property type="protein sequence ID" value="KKN89390.1"/>
    <property type="molecule type" value="Genomic_DNA"/>
</dbReference>
<feature type="transmembrane region" description="Helical" evidence="1">
    <location>
        <begin position="12"/>
        <end position="34"/>
    </location>
</feature>
<proteinExistence type="predicted"/>
<feature type="transmembrane region" description="Helical" evidence="1">
    <location>
        <begin position="98"/>
        <end position="116"/>
    </location>
</feature>
<accession>A0A0F9U844</accession>
<evidence type="ECO:0000313" key="2">
    <source>
        <dbReference type="EMBL" id="KKN89390.1"/>
    </source>
</evidence>
<evidence type="ECO:0000256" key="1">
    <source>
        <dbReference type="SAM" id="Phobius"/>
    </source>
</evidence>